<dbReference type="EMBL" id="CP136896">
    <property type="protein sequence ID" value="WOL13647.1"/>
    <property type="molecule type" value="Genomic_DNA"/>
</dbReference>
<dbReference type="AlphaFoldDB" id="A0AAQ3KR87"/>
<evidence type="ECO:0000313" key="4">
    <source>
        <dbReference type="Proteomes" id="UP001327560"/>
    </source>
</evidence>
<keyword evidence="4" id="KW-1185">Reference proteome</keyword>
<keyword evidence="1" id="KW-0175">Coiled coil</keyword>
<organism evidence="3 4">
    <name type="scientific">Canna indica</name>
    <name type="common">Indian-shot</name>
    <dbReference type="NCBI Taxonomy" id="4628"/>
    <lineage>
        <taxon>Eukaryota</taxon>
        <taxon>Viridiplantae</taxon>
        <taxon>Streptophyta</taxon>
        <taxon>Embryophyta</taxon>
        <taxon>Tracheophyta</taxon>
        <taxon>Spermatophyta</taxon>
        <taxon>Magnoliopsida</taxon>
        <taxon>Liliopsida</taxon>
        <taxon>Zingiberales</taxon>
        <taxon>Cannaceae</taxon>
        <taxon>Canna</taxon>
    </lineage>
</organism>
<gene>
    <name evidence="3" type="ORF">Cni_G22420</name>
</gene>
<dbReference type="PANTHER" id="PTHR34466:SF1">
    <property type="entry name" value="OS06G0609800 PROTEIN"/>
    <property type="match status" value="1"/>
</dbReference>
<proteinExistence type="predicted"/>
<feature type="compositionally biased region" description="Polar residues" evidence="2">
    <location>
        <begin position="110"/>
        <end position="120"/>
    </location>
</feature>
<feature type="region of interest" description="Disordered" evidence="2">
    <location>
        <begin position="338"/>
        <end position="369"/>
    </location>
</feature>
<feature type="compositionally biased region" description="Low complexity" evidence="2">
    <location>
        <begin position="20"/>
        <end position="33"/>
    </location>
</feature>
<feature type="compositionally biased region" description="Polar residues" evidence="2">
    <location>
        <begin position="168"/>
        <end position="177"/>
    </location>
</feature>
<accession>A0AAQ3KR87</accession>
<feature type="compositionally biased region" description="Low complexity" evidence="2">
    <location>
        <begin position="1"/>
        <end position="13"/>
    </location>
</feature>
<feature type="compositionally biased region" description="Basic and acidic residues" evidence="2">
    <location>
        <begin position="360"/>
        <end position="369"/>
    </location>
</feature>
<dbReference type="PANTHER" id="PTHR34466">
    <property type="entry name" value="OS11G0129800 PROTEIN"/>
    <property type="match status" value="1"/>
</dbReference>
<feature type="compositionally biased region" description="Basic residues" evidence="2">
    <location>
        <begin position="148"/>
        <end position="158"/>
    </location>
</feature>
<sequence>MATSTFRSTTERSSGGRGGAIPSAAASGSSSRVGTHRRSRSLSRYSGRFPPPPPESDDFPTPRGRFVNKLRGSGFPEISVDDLADEFFRARAESEEDSEPSVARNRRRSSTASYLMQTESSRQRGRSMSKPPDRRTAPSKGVMDSASRRRRSVSVARHRCSDSENDEVSQSSNNQGKLRNSSNSKLQQSLLHGPVKSGAALRRSMSQMDFLHSQDSYSSHSSLTDDEALNFHSSKCGDEKMIQTVHVREKGENPKGKVEGVGLYELMSKQIEKVMAINEPSAFFGNNAIEPKSSEVQQAIAEIKRNFTTKLEQSEKRKQDLLAELAMEEERGQELSKIVKELLPSPKTPSVPGRQSRSRRSNDRTRMSKHLTEEAEKYFEDFLSNVEDTDISSFDGERSDTSSIIKDPVLRNPTAETLESSLRTSSPPVDADGVLLPWLKWETSSGHFSPCKSKPGMPVSGNNLPTSVATLPEQETNASLSSCSQIASSFSSWSPGGIGSSSIVSRGRNQSKFGLENLLGGSSKSTTAISSFDMEEYLSLKRNEELLFERLRQRQRVESGSIILCGRLLT</sequence>
<evidence type="ECO:0000313" key="3">
    <source>
        <dbReference type="EMBL" id="WOL13647.1"/>
    </source>
</evidence>
<reference evidence="3 4" key="1">
    <citation type="submission" date="2023-10" db="EMBL/GenBank/DDBJ databases">
        <title>Chromosome-scale genome assembly provides insights into flower coloration mechanisms of Canna indica.</title>
        <authorList>
            <person name="Li C."/>
        </authorList>
    </citation>
    <scope>NUCLEOTIDE SEQUENCE [LARGE SCALE GENOMIC DNA]</scope>
    <source>
        <tissue evidence="3">Flower</tissue>
    </source>
</reference>
<feature type="coiled-coil region" evidence="1">
    <location>
        <begin position="304"/>
        <end position="331"/>
    </location>
</feature>
<evidence type="ECO:0000256" key="1">
    <source>
        <dbReference type="SAM" id="Coils"/>
    </source>
</evidence>
<feature type="compositionally biased region" description="Low complexity" evidence="2">
    <location>
        <begin position="178"/>
        <end position="191"/>
    </location>
</feature>
<evidence type="ECO:0000256" key="2">
    <source>
        <dbReference type="SAM" id="MobiDB-lite"/>
    </source>
</evidence>
<name>A0AAQ3KR87_9LILI</name>
<feature type="region of interest" description="Disordered" evidence="2">
    <location>
        <begin position="1"/>
        <end position="195"/>
    </location>
</feature>
<protein>
    <submittedName>
        <fullName evidence="3">Uncharacterized protein</fullName>
    </submittedName>
</protein>
<dbReference type="Proteomes" id="UP001327560">
    <property type="component" value="Chromosome 7"/>
</dbReference>